<feature type="domain" description="Histidine kinase" evidence="21">
    <location>
        <begin position="279"/>
        <end position="458"/>
    </location>
</feature>
<name>A0ABT0D5E4_9HYPH</name>
<protein>
    <recommendedName>
        <fullName evidence="5">Oxygen sensor histidine kinase NreB</fullName>
        <ecNumber evidence="4">2.7.13.3</ecNumber>
    </recommendedName>
    <alternativeName>
        <fullName evidence="18">Nitrogen regulation protein B</fullName>
    </alternativeName>
</protein>
<comment type="cofactor">
    <cofactor evidence="2">
        <name>[4Fe-4S] cluster</name>
        <dbReference type="ChEBI" id="CHEBI:49883"/>
    </cofactor>
</comment>
<evidence type="ECO:0000256" key="17">
    <source>
        <dbReference type="ARBA" id="ARBA00024827"/>
    </source>
</evidence>
<evidence type="ECO:0000256" key="14">
    <source>
        <dbReference type="ARBA" id="ARBA00023004"/>
    </source>
</evidence>
<evidence type="ECO:0000256" key="1">
    <source>
        <dbReference type="ARBA" id="ARBA00000085"/>
    </source>
</evidence>
<dbReference type="InterPro" id="IPR036890">
    <property type="entry name" value="HATPase_C_sf"/>
</dbReference>
<dbReference type="Proteomes" id="UP001522662">
    <property type="component" value="Unassembled WGS sequence"/>
</dbReference>
<dbReference type="EMBL" id="JALAYX010000006">
    <property type="protein sequence ID" value="MCJ8240628.1"/>
    <property type="molecule type" value="Genomic_DNA"/>
</dbReference>
<dbReference type="InterPro" id="IPR003594">
    <property type="entry name" value="HATPase_dom"/>
</dbReference>
<keyword evidence="14" id="KW-0408">Iron</keyword>
<evidence type="ECO:0000256" key="11">
    <source>
        <dbReference type="ARBA" id="ARBA00022741"/>
    </source>
</evidence>
<dbReference type="InterPro" id="IPR004358">
    <property type="entry name" value="Sig_transdc_His_kin-like_C"/>
</dbReference>
<evidence type="ECO:0000313" key="22">
    <source>
        <dbReference type="EMBL" id="MCJ8240628.1"/>
    </source>
</evidence>
<dbReference type="Gene3D" id="1.20.5.1930">
    <property type="match status" value="1"/>
</dbReference>
<dbReference type="Pfam" id="PF07730">
    <property type="entry name" value="HisKA_3"/>
    <property type="match status" value="1"/>
</dbReference>
<keyword evidence="13" id="KW-0067">ATP-binding</keyword>
<keyword evidence="15" id="KW-0902">Two-component regulatory system</keyword>
<keyword evidence="6" id="KW-0004">4Fe-4S</keyword>
<dbReference type="SUPFAM" id="SSF55874">
    <property type="entry name" value="ATPase domain of HSP90 chaperone/DNA topoisomerase II/histidine kinase"/>
    <property type="match status" value="1"/>
</dbReference>
<evidence type="ECO:0000313" key="23">
    <source>
        <dbReference type="Proteomes" id="UP001522662"/>
    </source>
</evidence>
<keyword evidence="9" id="KW-0808">Transferase</keyword>
<feature type="coiled-coil region" evidence="19">
    <location>
        <begin position="239"/>
        <end position="266"/>
    </location>
</feature>
<comment type="function">
    <text evidence="17">Member of the two-component regulatory system NreB/NreC involved in the control of dissimilatory nitrate/nitrite reduction in response to oxygen. NreB functions as a direct oxygen sensor histidine kinase which is autophosphorylated, in the absence of oxygen, probably at the conserved histidine residue, and transfers its phosphate group probably to a conserved aspartate residue of NreC. NreB/NreC activates the expression of the nitrate (narGHJI) and nitrite (nir) reductase operons, as well as the putative nitrate transporter gene narT.</text>
</comment>
<dbReference type="PANTHER" id="PTHR24421">
    <property type="entry name" value="NITRATE/NITRITE SENSOR PROTEIN NARX-RELATED"/>
    <property type="match status" value="1"/>
</dbReference>
<keyword evidence="20" id="KW-0472">Membrane</keyword>
<dbReference type="Gene3D" id="3.30.565.10">
    <property type="entry name" value="Histidine kinase-like ATPase, C-terminal domain"/>
    <property type="match status" value="1"/>
</dbReference>
<dbReference type="InterPro" id="IPR005467">
    <property type="entry name" value="His_kinase_dom"/>
</dbReference>
<dbReference type="PANTHER" id="PTHR24421:SF10">
    <property type="entry name" value="NITRATE_NITRITE SENSOR PROTEIN NARQ"/>
    <property type="match status" value="1"/>
</dbReference>
<keyword evidence="19" id="KW-0175">Coiled coil</keyword>
<evidence type="ECO:0000259" key="21">
    <source>
        <dbReference type="PROSITE" id="PS50109"/>
    </source>
</evidence>
<organism evidence="22 23">
    <name type="scientific">Peteryoungia algae</name>
    <dbReference type="NCBI Taxonomy" id="2919917"/>
    <lineage>
        <taxon>Bacteria</taxon>
        <taxon>Pseudomonadati</taxon>
        <taxon>Pseudomonadota</taxon>
        <taxon>Alphaproteobacteria</taxon>
        <taxon>Hyphomicrobiales</taxon>
        <taxon>Rhizobiaceae</taxon>
        <taxon>Peteryoungia</taxon>
    </lineage>
</organism>
<dbReference type="RefSeq" id="WP_245137937.1">
    <property type="nucleotide sequence ID" value="NZ_CP128477.1"/>
</dbReference>
<dbReference type="EC" id="2.7.13.3" evidence="4"/>
<keyword evidence="10" id="KW-0479">Metal-binding</keyword>
<evidence type="ECO:0000256" key="19">
    <source>
        <dbReference type="SAM" id="Coils"/>
    </source>
</evidence>
<accession>A0ABT0D5E4</accession>
<dbReference type="PRINTS" id="PR00344">
    <property type="entry name" value="BCTRLSENSOR"/>
</dbReference>
<evidence type="ECO:0000256" key="3">
    <source>
        <dbReference type="ARBA" id="ARBA00004496"/>
    </source>
</evidence>
<keyword evidence="20" id="KW-0812">Transmembrane</keyword>
<dbReference type="GO" id="GO:0016301">
    <property type="term" value="F:kinase activity"/>
    <property type="evidence" value="ECO:0007669"/>
    <property type="project" value="UniProtKB-KW"/>
</dbReference>
<evidence type="ECO:0000256" key="18">
    <source>
        <dbReference type="ARBA" id="ARBA00030800"/>
    </source>
</evidence>
<comment type="caution">
    <text evidence="22">The sequence shown here is derived from an EMBL/GenBank/DDBJ whole genome shotgun (WGS) entry which is preliminary data.</text>
</comment>
<dbReference type="InterPro" id="IPR050482">
    <property type="entry name" value="Sensor_HK_TwoCompSys"/>
</dbReference>
<geneLocation type="plasmid" evidence="22">
    <name>unnamed</name>
</geneLocation>
<keyword evidence="16" id="KW-0411">Iron-sulfur</keyword>
<comment type="catalytic activity">
    <reaction evidence="1">
        <text>ATP + protein L-histidine = ADP + protein N-phospho-L-histidine.</text>
        <dbReference type="EC" id="2.7.13.3"/>
    </reaction>
</comment>
<sequence length="463" mass="50444">MKQQLLDILSFMEQRTNLIRQFYGMAAAVLIIGTLIIGYWVTAAVENGVKVNAISIKAMFVTDAITPLAQELEYASTLRPENRAKLDSLFGQGLLKTEIVLFQIWSTDGTIAYSNDTKIIGEKFNQTDGMKHALEGETYADFDNVLDELSISETLRTAPLLEIYTPLLSPQTGAVIGVAEFYADGTALRALLVKTKREGLLIVGSVALAMLAAIYLVVLRGAETIARQRHALDEKLHELSGLLTENQRLARRVNKANLKLAELNENALRRISADLHDGPLQLLSFAGMRLESVDPAKESPDLVPIKQTVDDAMREIRQICRGLSLPEISQWNLATVVHTAIESHEKRTGISVAREVPAELPPLPLAAKTTVYRFIQETLNNGSHHGHCSAQSVTVGLEERRLRVAVSDDGIGFDPAAQTNGLGLAGLKERINSLGGDFSLKTAKGSGTSVVMLLPVEFAKDAA</sequence>
<feature type="transmembrane region" description="Helical" evidence="20">
    <location>
        <begin position="199"/>
        <end position="219"/>
    </location>
</feature>
<evidence type="ECO:0000256" key="13">
    <source>
        <dbReference type="ARBA" id="ARBA00022840"/>
    </source>
</evidence>
<evidence type="ECO:0000256" key="10">
    <source>
        <dbReference type="ARBA" id="ARBA00022723"/>
    </source>
</evidence>
<keyword evidence="23" id="KW-1185">Reference proteome</keyword>
<evidence type="ECO:0000256" key="9">
    <source>
        <dbReference type="ARBA" id="ARBA00022679"/>
    </source>
</evidence>
<keyword evidence="12 22" id="KW-0418">Kinase</keyword>
<evidence type="ECO:0000256" key="7">
    <source>
        <dbReference type="ARBA" id="ARBA00022490"/>
    </source>
</evidence>
<evidence type="ECO:0000256" key="15">
    <source>
        <dbReference type="ARBA" id="ARBA00023012"/>
    </source>
</evidence>
<evidence type="ECO:0000256" key="16">
    <source>
        <dbReference type="ARBA" id="ARBA00023014"/>
    </source>
</evidence>
<feature type="transmembrane region" description="Helical" evidence="20">
    <location>
        <begin position="21"/>
        <end position="41"/>
    </location>
</feature>
<evidence type="ECO:0000256" key="2">
    <source>
        <dbReference type="ARBA" id="ARBA00001966"/>
    </source>
</evidence>
<dbReference type="CDD" id="cd16917">
    <property type="entry name" value="HATPase_UhpB-NarQ-NarX-like"/>
    <property type="match status" value="1"/>
</dbReference>
<keyword evidence="8" id="KW-0597">Phosphoprotein</keyword>
<comment type="subcellular location">
    <subcellularLocation>
        <location evidence="3">Cytoplasm</location>
    </subcellularLocation>
</comment>
<evidence type="ECO:0000256" key="5">
    <source>
        <dbReference type="ARBA" id="ARBA00017322"/>
    </source>
</evidence>
<evidence type="ECO:0000256" key="8">
    <source>
        <dbReference type="ARBA" id="ARBA00022553"/>
    </source>
</evidence>
<evidence type="ECO:0000256" key="20">
    <source>
        <dbReference type="SAM" id="Phobius"/>
    </source>
</evidence>
<dbReference type="Pfam" id="PF02518">
    <property type="entry name" value="HATPase_c"/>
    <property type="match status" value="1"/>
</dbReference>
<evidence type="ECO:0000256" key="4">
    <source>
        <dbReference type="ARBA" id="ARBA00012438"/>
    </source>
</evidence>
<evidence type="ECO:0000256" key="12">
    <source>
        <dbReference type="ARBA" id="ARBA00022777"/>
    </source>
</evidence>
<keyword evidence="20" id="KW-1133">Transmembrane helix</keyword>
<dbReference type="InterPro" id="IPR011712">
    <property type="entry name" value="Sig_transdc_His_kin_sub3_dim/P"/>
</dbReference>
<proteinExistence type="predicted"/>
<keyword evidence="11" id="KW-0547">Nucleotide-binding</keyword>
<keyword evidence="22" id="KW-0614">Plasmid</keyword>
<dbReference type="SMART" id="SM00387">
    <property type="entry name" value="HATPase_c"/>
    <property type="match status" value="1"/>
</dbReference>
<dbReference type="PROSITE" id="PS50109">
    <property type="entry name" value="HIS_KIN"/>
    <property type="match status" value="1"/>
</dbReference>
<evidence type="ECO:0000256" key="6">
    <source>
        <dbReference type="ARBA" id="ARBA00022485"/>
    </source>
</evidence>
<keyword evidence="7" id="KW-0963">Cytoplasm</keyword>
<gene>
    <name evidence="22" type="ORF">MKJ03_20025</name>
</gene>
<reference evidence="22 23" key="1">
    <citation type="submission" date="2022-03" db="EMBL/GenBank/DDBJ databases">
        <title>Rhizobium SSM4.3 sp. nov., isolated from Sediment (Gouqi Island).</title>
        <authorList>
            <person name="Chen G."/>
        </authorList>
    </citation>
    <scope>NUCLEOTIDE SEQUENCE [LARGE SCALE GENOMIC DNA]</scope>
    <source>
        <strain evidence="22 23">SSM4.3</strain>
        <plasmid evidence="22">unnamed</plasmid>
    </source>
</reference>